<evidence type="ECO:0000256" key="5">
    <source>
        <dbReference type="SAM" id="SignalP"/>
    </source>
</evidence>
<dbReference type="EMBL" id="JAROKS010000023">
    <property type="protein sequence ID" value="KAK1788238.1"/>
    <property type="molecule type" value="Genomic_DNA"/>
</dbReference>
<keyword evidence="8" id="KW-1185">Reference proteome</keyword>
<dbReference type="InterPro" id="IPR001073">
    <property type="entry name" value="C1q_dom"/>
</dbReference>
<feature type="signal peptide" evidence="5">
    <location>
        <begin position="1"/>
        <end position="23"/>
    </location>
</feature>
<comment type="subcellular location">
    <subcellularLocation>
        <location evidence="1">Secreted</location>
    </subcellularLocation>
</comment>
<evidence type="ECO:0000313" key="8">
    <source>
        <dbReference type="Proteomes" id="UP001239994"/>
    </source>
</evidence>
<dbReference type="AlphaFoldDB" id="A0AAD9DPD1"/>
<evidence type="ECO:0000313" key="7">
    <source>
        <dbReference type="EMBL" id="KAK1788238.1"/>
    </source>
</evidence>
<dbReference type="Proteomes" id="UP001239994">
    <property type="component" value="Unassembled WGS sequence"/>
</dbReference>
<dbReference type="InterPro" id="IPR050822">
    <property type="entry name" value="Cerebellin_Synaptic_Org"/>
</dbReference>
<dbReference type="SMART" id="SM00110">
    <property type="entry name" value="C1Q"/>
    <property type="match status" value="1"/>
</dbReference>
<feature type="coiled-coil region" evidence="4">
    <location>
        <begin position="37"/>
        <end position="78"/>
    </location>
</feature>
<comment type="caution">
    <text evidence="7">The sequence shown here is derived from an EMBL/GenBank/DDBJ whole genome shotgun (WGS) entry which is preliminary data.</text>
</comment>
<feature type="chain" id="PRO_5042166105" description="C1q domain-containing protein" evidence="5">
    <location>
        <begin position="24"/>
        <end position="220"/>
    </location>
</feature>
<reference evidence="7" key="1">
    <citation type="submission" date="2023-03" db="EMBL/GenBank/DDBJ databases">
        <title>Electrophorus voltai genome.</title>
        <authorList>
            <person name="Bian C."/>
        </authorList>
    </citation>
    <scope>NUCLEOTIDE SEQUENCE</scope>
    <source>
        <strain evidence="7">CB-2022</strain>
        <tissue evidence="7">Muscle</tissue>
    </source>
</reference>
<keyword evidence="4" id="KW-0175">Coiled coil</keyword>
<dbReference type="PANTHER" id="PTHR22923:SF102">
    <property type="entry name" value="CEREBELLIN 13-RELATED"/>
    <property type="match status" value="1"/>
</dbReference>
<gene>
    <name evidence="7" type="ORF">P4O66_015975</name>
</gene>
<evidence type="ECO:0000256" key="1">
    <source>
        <dbReference type="ARBA" id="ARBA00004613"/>
    </source>
</evidence>
<evidence type="ECO:0000256" key="2">
    <source>
        <dbReference type="ARBA" id="ARBA00022525"/>
    </source>
</evidence>
<accession>A0AAD9DPD1</accession>
<organism evidence="7 8">
    <name type="scientific">Electrophorus voltai</name>
    <dbReference type="NCBI Taxonomy" id="2609070"/>
    <lineage>
        <taxon>Eukaryota</taxon>
        <taxon>Metazoa</taxon>
        <taxon>Chordata</taxon>
        <taxon>Craniata</taxon>
        <taxon>Vertebrata</taxon>
        <taxon>Euteleostomi</taxon>
        <taxon>Actinopterygii</taxon>
        <taxon>Neopterygii</taxon>
        <taxon>Teleostei</taxon>
        <taxon>Ostariophysi</taxon>
        <taxon>Gymnotiformes</taxon>
        <taxon>Gymnotoidei</taxon>
        <taxon>Gymnotidae</taxon>
        <taxon>Electrophorus</taxon>
    </lineage>
</organism>
<evidence type="ECO:0000256" key="3">
    <source>
        <dbReference type="ARBA" id="ARBA00022729"/>
    </source>
</evidence>
<dbReference type="PANTHER" id="PTHR22923">
    <property type="entry name" value="CEREBELLIN-RELATED"/>
    <property type="match status" value="1"/>
</dbReference>
<dbReference type="Pfam" id="PF00386">
    <property type="entry name" value="C1q"/>
    <property type="match status" value="1"/>
</dbReference>
<name>A0AAD9DPD1_9TELE</name>
<evidence type="ECO:0000256" key="4">
    <source>
        <dbReference type="SAM" id="Coils"/>
    </source>
</evidence>
<keyword evidence="2" id="KW-0964">Secreted</keyword>
<protein>
    <recommendedName>
        <fullName evidence="6">C1q domain-containing protein</fullName>
    </recommendedName>
</protein>
<dbReference type="Gene3D" id="2.60.120.40">
    <property type="match status" value="1"/>
</dbReference>
<dbReference type="PROSITE" id="PS50871">
    <property type="entry name" value="C1Q"/>
    <property type="match status" value="1"/>
</dbReference>
<sequence>MQRATIVTFLCLLSHSSSQGAGGEDTTSPHLDVTTELVNLRDRITEIRMELRYMEKENAALEARVTTAELELKTLKEKSQVAFSASLADSVGPFNVDSTIVYPKVITNVGQAYNLFTAYPCMCLPAGIFTAPVRGIYYIGFTACGNADSNAMALNLYKNSDLLTNLAKYSNGYMTYFSGGVTVQLEAGDVVYTQLPANSKLYDDHINNRTVFSGFLVITV</sequence>
<keyword evidence="3 5" id="KW-0732">Signal</keyword>
<proteinExistence type="predicted"/>
<dbReference type="GO" id="GO:0005576">
    <property type="term" value="C:extracellular region"/>
    <property type="evidence" value="ECO:0007669"/>
    <property type="project" value="UniProtKB-SubCell"/>
</dbReference>
<feature type="domain" description="C1q" evidence="6">
    <location>
        <begin position="76"/>
        <end position="220"/>
    </location>
</feature>
<dbReference type="SUPFAM" id="SSF49842">
    <property type="entry name" value="TNF-like"/>
    <property type="match status" value="1"/>
</dbReference>
<evidence type="ECO:0000259" key="6">
    <source>
        <dbReference type="PROSITE" id="PS50871"/>
    </source>
</evidence>
<dbReference type="InterPro" id="IPR008983">
    <property type="entry name" value="Tumour_necrosis_fac-like_dom"/>
</dbReference>